<dbReference type="EMBL" id="CP032050">
    <property type="protein sequence ID" value="AYN67371.1"/>
    <property type="molecule type" value="Genomic_DNA"/>
</dbReference>
<keyword evidence="4" id="KW-1185">Reference proteome</keyword>
<gene>
    <name evidence="3" type="ORF">D1013_08335</name>
</gene>
<dbReference type="Proteomes" id="UP000276309">
    <property type="component" value="Chromosome"/>
</dbReference>
<dbReference type="InterPro" id="IPR001789">
    <property type="entry name" value="Sig_transdc_resp-reg_receiver"/>
</dbReference>
<dbReference type="KEGG" id="emar:D1013_08335"/>
<dbReference type="Pfam" id="PF00072">
    <property type="entry name" value="Response_reg"/>
    <property type="match status" value="1"/>
</dbReference>
<dbReference type="InterPro" id="IPR011006">
    <property type="entry name" value="CheY-like_superfamily"/>
</dbReference>
<dbReference type="GO" id="GO:0000160">
    <property type="term" value="P:phosphorelay signal transduction system"/>
    <property type="evidence" value="ECO:0007669"/>
    <property type="project" value="InterPro"/>
</dbReference>
<organism evidence="3 4">
    <name type="scientific">Euzebyella marina</name>
    <dbReference type="NCBI Taxonomy" id="1761453"/>
    <lineage>
        <taxon>Bacteria</taxon>
        <taxon>Pseudomonadati</taxon>
        <taxon>Bacteroidota</taxon>
        <taxon>Flavobacteriia</taxon>
        <taxon>Flavobacteriales</taxon>
        <taxon>Flavobacteriaceae</taxon>
        <taxon>Euzebyella</taxon>
    </lineage>
</organism>
<protein>
    <submittedName>
        <fullName evidence="3">Response regulator</fullName>
    </submittedName>
</protein>
<evidence type="ECO:0000259" key="2">
    <source>
        <dbReference type="PROSITE" id="PS50110"/>
    </source>
</evidence>
<evidence type="ECO:0000313" key="4">
    <source>
        <dbReference type="Proteomes" id="UP000276309"/>
    </source>
</evidence>
<dbReference type="AlphaFoldDB" id="A0A3G2L599"/>
<dbReference type="SUPFAM" id="SSF52172">
    <property type="entry name" value="CheY-like"/>
    <property type="match status" value="1"/>
</dbReference>
<proteinExistence type="predicted"/>
<dbReference type="SMART" id="SM00448">
    <property type="entry name" value="REC"/>
    <property type="match status" value="1"/>
</dbReference>
<sequence>MTPLVMLIDDDLVSQFDMRIKLQRHGQPSEILSYDCPIEALSWFEEWKLSNGGLRLPDILLLDWQMPKMDGFEFLEEAFERGIPLEEMDIYMASSYSNCLEKATEEIRSKVRRRFIKPLSRANVDIIFTNQALKEQV</sequence>
<name>A0A3G2L599_9FLAO</name>
<dbReference type="OrthoDB" id="9780153at2"/>
<dbReference type="RefSeq" id="WP_121848392.1">
    <property type="nucleotide sequence ID" value="NZ_CP032050.1"/>
</dbReference>
<feature type="domain" description="Response regulatory" evidence="2">
    <location>
        <begin position="4"/>
        <end position="137"/>
    </location>
</feature>
<dbReference type="PROSITE" id="PS50110">
    <property type="entry name" value="RESPONSE_REGULATORY"/>
    <property type="match status" value="1"/>
</dbReference>
<feature type="modified residue" description="4-aspartylphosphate" evidence="1">
    <location>
        <position position="63"/>
    </location>
</feature>
<evidence type="ECO:0000256" key="1">
    <source>
        <dbReference type="PROSITE-ProRule" id="PRU00169"/>
    </source>
</evidence>
<dbReference type="Gene3D" id="3.40.50.2300">
    <property type="match status" value="1"/>
</dbReference>
<evidence type="ECO:0000313" key="3">
    <source>
        <dbReference type="EMBL" id="AYN67371.1"/>
    </source>
</evidence>
<accession>A0A3G2L599</accession>
<reference evidence="3 4" key="1">
    <citation type="submission" date="2018-08" db="EMBL/GenBank/DDBJ databases">
        <title>The reduced genetic potential of extracellular carbohydrate catabolism in Euzebyella marina RN62, a Flavobacteriia bacterium isolated from the hadal water.</title>
        <authorList>
            <person name="Xue C."/>
        </authorList>
    </citation>
    <scope>NUCLEOTIDE SEQUENCE [LARGE SCALE GENOMIC DNA]</scope>
    <source>
        <strain evidence="3 4">RN62</strain>
    </source>
</reference>
<keyword evidence="1" id="KW-0597">Phosphoprotein</keyword>